<organism evidence="3 4">
    <name type="scientific">Mucilaginibacter pedocola</name>
    <dbReference type="NCBI Taxonomy" id="1792845"/>
    <lineage>
        <taxon>Bacteria</taxon>
        <taxon>Pseudomonadati</taxon>
        <taxon>Bacteroidota</taxon>
        <taxon>Sphingobacteriia</taxon>
        <taxon>Sphingobacteriales</taxon>
        <taxon>Sphingobacteriaceae</taxon>
        <taxon>Mucilaginibacter</taxon>
    </lineage>
</organism>
<comment type="caution">
    <text evidence="3">The sequence shown here is derived from an EMBL/GenBank/DDBJ whole genome shotgun (WGS) entry which is preliminary data.</text>
</comment>
<protein>
    <recommendedName>
        <fullName evidence="5">DUF805 domain-containing protein</fullName>
    </recommendedName>
</protein>
<evidence type="ECO:0000256" key="1">
    <source>
        <dbReference type="SAM" id="MobiDB-lite"/>
    </source>
</evidence>
<dbReference type="STRING" id="1792845.BC343_14060"/>
<evidence type="ECO:0000256" key="2">
    <source>
        <dbReference type="SAM" id="Phobius"/>
    </source>
</evidence>
<dbReference type="PANTHER" id="PTHR34980:SF3">
    <property type="entry name" value="BLR8105 PROTEIN"/>
    <property type="match status" value="1"/>
</dbReference>
<dbReference type="Pfam" id="PF05656">
    <property type="entry name" value="DUF805"/>
    <property type="match status" value="1"/>
</dbReference>
<proteinExistence type="predicted"/>
<name>A0A1S9P9H5_9SPHI</name>
<evidence type="ECO:0000313" key="4">
    <source>
        <dbReference type="Proteomes" id="UP000189739"/>
    </source>
</evidence>
<dbReference type="AlphaFoldDB" id="A0A1S9P9H5"/>
<dbReference type="OrthoDB" id="9812349at2"/>
<evidence type="ECO:0000313" key="3">
    <source>
        <dbReference type="EMBL" id="OOQ57238.1"/>
    </source>
</evidence>
<keyword evidence="2" id="KW-0812">Transmembrane</keyword>
<keyword evidence="4" id="KW-1185">Reference proteome</keyword>
<reference evidence="3 4" key="1">
    <citation type="submission" date="2016-07" db="EMBL/GenBank/DDBJ databases">
        <title>Genomic analysis of zinc-resistant bacterium Mucilaginibacter pedocola TBZ30.</title>
        <authorList>
            <person name="Huang J."/>
            <person name="Tang J."/>
        </authorList>
    </citation>
    <scope>NUCLEOTIDE SEQUENCE [LARGE SCALE GENOMIC DNA]</scope>
    <source>
        <strain evidence="3 4">TBZ30</strain>
    </source>
</reference>
<gene>
    <name evidence="3" type="ORF">BC343_14060</name>
</gene>
<feature type="transmembrane region" description="Helical" evidence="2">
    <location>
        <begin position="43"/>
        <end position="60"/>
    </location>
</feature>
<keyword evidence="2" id="KW-0472">Membrane</keyword>
<feature type="transmembrane region" description="Helical" evidence="2">
    <location>
        <begin position="12"/>
        <end position="31"/>
    </location>
</feature>
<dbReference type="EMBL" id="MBTF01000036">
    <property type="protein sequence ID" value="OOQ57238.1"/>
    <property type="molecule type" value="Genomic_DNA"/>
</dbReference>
<dbReference type="InterPro" id="IPR008523">
    <property type="entry name" value="DUF805"/>
</dbReference>
<evidence type="ECO:0008006" key="5">
    <source>
        <dbReference type="Google" id="ProtNLM"/>
    </source>
</evidence>
<dbReference type="Proteomes" id="UP000189739">
    <property type="component" value="Unassembled WGS sequence"/>
</dbReference>
<dbReference type="RefSeq" id="WP_078350529.1">
    <property type="nucleotide sequence ID" value="NZ_MBTF01000036.1"/>
</dbReference>
<accession>A0A1S9P9H5</accession>
<feature type="region of interest" description="Disordered" evidence="1">
    <location>
        <begin position="95"/>
        <end position="123"/>
    </location>
</feature>
<dbReference type="PANTHER" id="PTHR34980">
    <property type="entry name" value="INNER MEMBRANE PROTEIN-RELATED-RELATED"/>
    <property type="match status" value="1"/>
</dbReference>
<dbReference type="GO" id="GO:0005886">
    <property type="term" value="C:plasma membrane"/>
    <property type="evidence" value="ECO:0007669"/>
    <property type="project" value="TreeGrafter"/>
</dbReference>
<sequence length="123" mass="14235">MRKNPLSFKGRIRRAEYFVSCVAYLFVYYFIWGMGEGRGGGPLAMILVVPMLWFAIAQGTKRMHDVNKSGWWQLVPLYNLWLLFQPGMAGNNQYGGDPKVEPYQGVDDAYDKPYNYRRPEDPS</sequence>
<keyword evidence="2" id="KW-1133">Transmembrane helix</keyword>